<accession>A0A6N3AAB2</accession>
<protein>
    <submittedName>
        <fullName evidence="7">Processive diacylglycerol beta-glucosyltransferase</fullName>
        <ecNumber evidence="7">2.4.1.-</ecNumber>
    </submittedName>
</protein>
<evidence type="ECO:0000256" key="2">
    <source>
        <dbReference type="ARBA" id="ARBA00006962"/>
    </source>
</evidence>
<keyword evidence="3 7" id="KW-0328">Glycosyltransferase</keyword>
<dbReference type="EMBL" id="CACRTV010000029">
    <property type="protein sequence ID" value="VYT87238.1"/>
    <property type="molecule type" value="Genomic_DNA"/>
</dbReference>
<organism evidence="7">
    <name type="scientific">Clostridium paraputrificum</name>
    <dbReference type="NCBI Taxonomy" id="29363"/>
    <lineage>
        <taxon>Bacteria</taxon>
        <taxon>Bacillati</taxon>
        <taxon>Bacillota</taxon>
        <taxon>Clostridia</taxon>
        <taxon>Eubacteriales</taxon>
        <taxon>Clostridiaceae</taxon>
        <taxon>Clostridium</taxon>
    </lineage>
</organism>
<feature type="domain" description="Glycosyl transferase family 28 C-terminal" evidence="5">
    <location>
        <begin position="198"/>
        <end position="356"/>
    </location>
</feature>
<comment type="similarity">
    <text evidence="2">Belongs to the glycosyltransferase 28 family.</text>
</comment>
<dbReference type="PANTHER" id="PTHR43025">
    <property type="entry name" value="MONOGALACTOSYLDIACYLGLYCEROL SYNTHASE"/>
    <property type="match status" value="1"/>
</dbReference>
<evidence type="ECO:0000313" key="7">
    <source>
        <dbReference type="EMBL" id="VYT87238.1"/>
    </source>
</evidence>
<keyword evidence="4 7" id="KW-0808">Transferase</keyword>
<dbReference type="InterPro" id="IPR007235">
    <property type="entry name" value="Glyco_trans_28_C"/>
</dbReference>
<reference evidence="7" key="1">
    <citation type="submission" date="2019-11" db="EMBL/GenBank/DDBJ databases">
        <authorList>
            <person name="Feng L."/>
        </authorList>
    </citation>
    <scope>NUCLEOTIDE SEQUENCE</scope>
    <source>
        <strain evidence="7">CParaputrificumLFYP93</strain>
    </source>
</reference>
<dbReference type="SUPFAM" id="SSF53756">
    <property type="entry name" value="UDP-Glycosyltransferase/glycogen phosphorylase"/>
    <property type="match status" value="1"/>
</dbReference>
<dbReference type="Pfam" id="PF06925">
    <property type="entry name" value="MGDG_synth"/>
    <property type="match status" value="1"/>
</dbReference>
<dbReference type="GO" id="GO:0016020">
    <property type="term" value="C:membrane"/>
    <property type="evidence" value="ECO:0007669"/>
    <property type="project" value="UniProtKB-SubCell"/>
</dbReference>
<dbReference type="InterPro" id="IPR050519">
    <property type="entry name" value="Glycosyltransf_28_UgtP"/>
</dbReference>
<evidence type="ECO:0000259" key="5">
    <source>
        <dbReference type="Pfam" id="PF04101"/>
    </source>
</evidence>
<evidence type="ECO:0000256" key="1">
    <source>
        <dbReference type="ARBA" id="ARBA00004370"/>
    </source>
</evidence>
<feature type="domain" description="Diacylglycerol glucosyltransferase N-terminal" evidence="6">
    <location>
        <begin position="15"/>
        <end position="176"/>
    </location>
</feature>
<dbReference type="InterPro" id="IPR009695">
    <property type="entry name" value="Diacylglyc_glucosyltr_N"/>
</dbReference>
<evidence type="ECO:0000259" key="6">
    <source>
        <dbReference type="Pfam" id="PF06925"/>
    </source>
</evidence>
<dbReference type="Pfam" id="PF04101">
    <property type="entry name" value="Glyco_tran_28_C"/>
    <property type="match status" value="1"/>
</dbReference>
<dbReference type="GO" id="GO:0009247">
    <property type="term" value="P:glycolipid biosynthetic process"/>
    <property type="evidence" value="ECO:0007669"/>
    <property type="project" value="InterPro"/>
</dbReference>
<sequence>MKKVLILTTSTGQGHNQAANSLLETFESEGFTCIKHDFLEGNNKFLNDIIVQGYEISASKFPKIYGWTYKLTDHKFIYKFLPLVFKGTDKKLTKLIEDKKPDIIIGTHPFTVNIISRLKKKGMKIPFISVVTDFKAHYTYVHPSVDAYITGSQFTKDSLIKQGIDSSKIFPYGIPIRESFFERDETIPEIKDEEYFNLLLMSGSMGLKNISYVLDELLNNKHKLRITVVCGKNKKLKYSLLKKSQHTYINKKLHILGFSNDIASFMEYSDLIISKPGGLTVSEAIVKNLPLIIPFAIPGQEMENTEFLASNGYAYYINNVKEINNLIDMLIDNPKHLIDAKKNLKELSSTYSIKAIVDLANNLIEKKQLET</sequence>
<dbReference type="Gene3D" id="3.40.50.2000">
    <property type="entry name" value="Glycogen Phosphorylase B"/>
    <property type="match status" value="2"/>
</dbReference>
<dbReference type="AlphaFoldDB" id="A0A6N3AAB2"/>
<name>A0A6N3AAB2_9CLOT</name>
<dbReference type="GO" id="GO:0016758">
    <property type="term" value="F:hexosyltransferase activity"/>
    <property type="evidence" value="ECO:0007669"/>
    <property type="project" value="InterPro"/>
</dbReference>
<dbReference type="PANTHER" id="PTHR43025:SF3">
    <property type="entry name" value="MONOGALACTOSYLDIACYLGLYCEROL SYNTHASE 1, CHLOROPLASTIC"/>
    <property type="match status" value="1"/>
</dbReference>
<comment type="subcellular location">
    <subcellularLocation>
        <location evidence="1">Membrane</location>
    </subcellularLocation>
</comment>
<dbReference type="EC" id="2.4.1.-" evidence="7"/>
<evidence type="ECO:0000256" key="3">
    <source>
        <dbReference type="ARBA" id="ARBA00022676"/>
    </source>
</evidence>
<gene>
    <name evidence="7" type="primary">ugtP</name>
    <name evidence="7" type="ORF">CPLFYP93_00812</name>
</gene>
<evidence type="ECO:0000256" key="4">
    <source>
        <dbReference type="ARBA" id="ARBA00022679"/>
    </source>
</evidence>
<dbReference type="RefSeq" id="WP_156559497.1">
    <property type="nucleotide sequence ID" value="NZ_CACRTV010000029.1"/>
</dbReference>
<proteinExistence type="inferred from homology"/>